<dbReference type="AlphaFoldDB" id="A0A9P6X9E2"/>
<evidence type="ECO:0000256" key="11">
    <source>
        <dbReference type="ARBA" id="ARBA00022842"/>
    </source>
</evidence>
<dbReference type="InterPro" id="IPR045058">
    <property type="entry name" value="GIMA/IAN/Toc"/>
</dbReference>
<organism evidence="18 19">
    <name type="scientific">Rhizopus oryzae</name>
    <name type="common">Mucormycosis agent</name>
    <name type="synonym">Rhizopus arrhizus var. delemar</name>
    <dbReference type="NCBI Taxonomy" id="64495"/>
    <lineage>
        <taxon>Eukaryota</taxon>
        <taxon>Fungi</taxon>
        <taxon>Fungi incertae sedis</taxon>
        <taxon>Mucoromycota</taxon>
        <taxon>Mucoromycotina</taxon>
        <taxon>Mucoromycetes</taxon>
        <taxon>Mucorales</taxon>
        <taxon>Mucorineae</taxon>
        <taxon>Rhizopodaceae</taxon>
        <taxon>Rhizopus</taxon>
    </lineage>
</organism>
<keyword evidence="5" id="KW-0934">Plastid</keyword>
<evidence type="ECO:0000256" key="6">
    <source>
        <dbReference type="ARBA" id="ARBA00022692"/>
    </source>
</evidence>
<keyword evidence="3" id="KW-0813">Transport</keyword>
<keyword evidence="7" id="KW-0479">Metal-binding</keyword>
<protein>
    <recommendedName>
        <fullName evidence="17">AIG1-type G domain-containing protein</fullName>
    </recommendedName>
</protein>
<dbReference type="EMBL" id="JAANQT010000783">
    <property type="protein sequence ID" value="KAG1308410.1"/>
    <property type="molecule type" value="Genomic_DNA"/>
</dbReference>
<keyword evidence="4" id="KW-0150">Chloroplast</keyword>
<dbReference type="PANTHER" id="PTHR10903:SF135">
    <property type="entry name" value="TRANSLOCASE OF CHLOROPLAST 120, CHLOROPLASTIC-RELATED"/>
    <property type="match status" value="1"/>
</dbReference>
<dbReference type="GO" id="GO:0015031">
    <property type="term" value="P:protein transport"/>
    <property type="evidence" value="ECO:0007669"/>
    <property type="project" value="UniProtKB-KW"/>
</dbReference>
<comment type="subcellular location">
    <subcellularLocation>
        <location evidence="2">Membrane</location>
        <topology evidence="2">Single-pass membrane protein</topology>
    </subcellularLocation>
    <subcellularLocation>
        <location evidence="16">Plastid</location>
        <location evidence="16">Chloroplast outer membrane</location>
    </subcellularLocation>
</comment>
<sequence>MNKFRLYQSLNGNDPIPSNGNEELLFTVEREKKPIQHFVLLPLGKTGAGKSSLLNTMFGIDLFKAKPGARSVTENITERTGIWMIDDDIQKMITAADTPGFGDSMHRDQQFKTDFQDYIQDVSTRLGIDAFLLVFQYDSPLNSVLNILERFHEMMAVFEPKTWWDHVILVFTRVDYYPNLKFPTSVLYKKQSISEVLIPAIQKKFELRQLPKYAFISSKPRNCSHSKKGLCDCSAVNKE</sequence>
<evidence type="ECO:0000256" key="4">
    <source>
        <dbReference type="ARBA" id="ARBA00022528"/>
    </source>
</evidence>
<dbReference type="GO" id="GO:0016020">
    <property type="term" value="C:membrane"/>
    <property type="evidence" value="ECO:0007669"/>
    <property type="project" value="UniProtKB-SubCell"/>
</dbReference>
<comment type="cofactor">
    <cofactor evidence="1">
        <name>Mg(2+)</name>
        <dbReference type="ChEBI" id="CHEBI:18420"/>
    </cofactor>
</comment>
<keyword evidence="11" id="KW-0460">Magnesium</keyword>
<evidence type="ECO:0000256" key="8">
    <source>
        <dbReference type="ARBA" id="ARBA00022741"/>
    </source>
</evidence>
<keyword evidence="10" id="KW-1002">Plastid outer membrane</keyword>
<dbReference type="Gene3D" id="3.40.50.300">
    <property type="entry name" value="P-loop containing nucleotide triphosphate hydrolases"/>
    <property type="match status" value="1"/>
</dbReference>
<keyword evidence="13" id="KW-1133">Transmembrane helix</keyword>
<evidence type="ECO:0000256" key="7">
    <source>
        <dbReference type="ARBA" id="ARBA00022723"/>
    </source>
</evidence>
<dbReference type="InterPro" id="IPR006703">
    <property type="entry name" value="G_AIG1"/>
</dbReference>
<dbReference type="Pfam" id="PF04548">
    <property type="entry name" value="AIG1"/>
    <property type="match status" value="1"/>
</dbReference>
<keyword evidence="14" id="KW-0342">GTP-binding</keyword>
<evidence type="ECO:0000259" key="17">
    <source>
        <dbReference type="Pfam" id="PF04548"/>
    </source>
</evidence>
<name>A0A9P6X9E2_RHIOR</name>
<keyword evidence="15" id="KW-0472">Membrane</keyword>
<dbReference type="GO" id="GO:0005525">
    <property type="term" value="F:GTP binding"/>
    <property type="evidence" value="ECO:0007669"/>
    <property type="project" value="UniProtKB-KW"/>
</dbReference>
<keyword evidence="12" id="KW-0653">Protein transport</keyword>
<evidence type="ECO:0000256" key="14">
    <source>
        <dbReference type="ARBA" id="ARBA00023134"/>
    </source>
</evidence>
<evidence type="ECO:0000256" key="15">
    <source>
        <dbReference type="ARBA" id="ARBA00023136"/>
    </source>
</evidence>
<dbReference type="OrthoDB" id="8954335at2759"/>
<dbReference type="Proteomes" id="UP000716291">
    <property type="component" value="Unassembled WGS sequence"/>
</dbReference>
<dbReference type="PANTHER" id="PTHR10903">
    <property type="entry name" value="GTPASE, IMAP FAMILY MEMBER-RELATED"/>
    <property type="match status" value="1"/>
</dbReference>
<dbReference type="GO" id="GO:0046872">
    <property type="term" value="F:metal ion binding"/>
    <property type="evidence" value="ECO:0007669"/>
    <property type="project" value="UniProtKB-KW"/>
</dbReference>
<dbReference type="GO" id="GO:0016787">
    <property type="term" value="F:hydrolase activity"/>
    <property type="evidence" value="ECO:0007669"/>
    <property type="project" value="UniProtKB-KW"/>
</dbReference>
<keyword evidence="8" id="KW-0547">Nucleotide-binding</keyword>
<evidence type="ECO:0000256" key="5">
    <source>
        <dbReference type="ARBA" id="ARBA00022640"/>
    </source>
</evidence>
<keyword evidence="19" id="KW-1185">Reference proteome</keyword>
<evidence type="ECO:0000256" key="10">
    <source>
        <dbReference type="ARBA" id="ARBA00022805"/>
    </source>
</evidence>
<feature type="domain" description="AIG1-type G" evidence="17">
    <location>
        <begin position="41"/>
        <end position="179"/>
    </location>
</feature>
<reference evidence="18" key="1">
    <citation type="journal article" date="2020" name="Microb. Genom.">
        <title>Genetic diversity of clinical and environmental Mucorales isolates obtained from an investigation of mucormycosis cases among solid organ transplant recipients.</title>
        <authorList>
            <person name="Nguyen M.H."/>
            <person name="Kaul D."/>
            <person name="Muto C."/>
            <person name="Cheng S.J."/>
            <person name="Richter R.A."/>
            <person name="Bruno V.M."/>
            <person name="Liu G."/>
            <person name="Beyhan S."/>
            <person name="Sundermann A.J."/>
            <person name="Mounaud S."/>
            <person name="Pasculle A.W."/>
            <person name="Nierman W.C."/>
            <person name="Driscoll E."/>
            <person name="Cumbie R."/>
            <person name="Clancy C.J."/>
            <person name="Dupont C.L."/>
        </authorList>
    </citation>
    <scope>NUCLEOTIDE SEQUENCE</scope>
    <source>
        <strain evidence="18">GL11</strain>
    </source>
</reference>
<evidence type="ECO:0000256" key="3">
    <source>
        <dbReference type="ARBA" id="ARBA00022448"/>
    </source>
</evidence>
<accession>A0A9P6X9E2</accession>
<dbReference type="SUPFAM" id="SSF52540">
    <property type="entry name" value="P-loop containing nucleoside triphosphate hydrolases"/>
    <property type="match status" value="1"/>
</dbReference>
<dbReference type="InterPro" id="IPR027417">
    <property type="entry name" value="P-loop_NTPase"/>
</dbReference>
<evidence type="ECO:0000256" key="9">
    <source>
        <dbReference type="ARBA" id="ARBA00022801"/>
    </source>
</evidence>
<gene>
    <name evidence="18" type="ORF">G6F64_006063</name>
</gene>
<evidence type="ECO:0000313" key="18">
    <source>
        <dbReference type="EMBL" id="KAG1308410.1"/>
    </source>
</evidence>
<evidence type="ECO:0000256" key="13">
    <source>
        <dbReference type="ARBA" id="ARBA00022989"/>
    </source>
</evidence>
<evidence type="ECO:0000256" key="1">
    <source>
        <dbReference type="ARBA" id="ARBA00001946"/>
    </source>
</evidence>
<evidence type="ECO:0000256" key="16">
    <source>
        <dbReference type="ARBA" id="ARBA00024013"/>
    </source>
</evidence>
<proteinExistence type="predicted"/>
<keyword evidence="6" id="KW-0812">Transmembrane</keyword>
<evidence type="ECO:0000313" key="19">
    <source>
        <dbReference type="Proteomes" id="UP000716291"/>
    </source>
</evidence>
<evidence type="ECO:0000256" key="2">
    <source>
        <dbReference type="ARBA" id="ARBA00004167"/>
    </source>
</evidence>
<comment type="caution">
    <text evidence="18">The sequence shown here is derived from an EMBL/GenBank/DDBJ whole genome shotgun (WGS) entry which is preliminary data.</text>
</comment>
<keyword evidence="9" id="KW-0378">Hydrolase</keyword>
<evidence type="ECO:0000256" key="12">
    <source>
        <dbReference type="ARBA" id="ARBA00022927"/>
    </source>
</evidence>